<dbReference type="Proteomes" id="UP000887540">
    <property type="component" value="Unplaced"/>
</dbReference>
<evidence type="ECO:0000256" key="3">
    <source>
        <dbReference type="ARBA" id="ARBA00004305"/>
    </source>
</evidence>
<reference evidence="17" key="1">
    <citation type="submission" date="2022-11" db="UniProtKB">
        <authorList>
            <consortium name="WormBaseParasite"/>
        </authorList>
    </citation>
    <scope>IDENTIFICATION</scope>
</reference>
<evidence type="ECO:0000259" key="15">
    <source>
        <dbReference type="PROSITE" id="PS51194"/>
    </source>
</evidence>
<dbReference type="InterPro" id="IPR014001">
    <property type="entry name" value="Helicase_ATP-bd"/>
</dbReference>
<organism evidence="16 17">
    <name type="scientific">Acrobeloides nanus</name>
    <dbReference type="NCBI Taxonomy" id="290746"/>
    <lineage>
        <taxon>Eukaryota</taxon>
        <taxon>Metazoa</taxon>
        <taxon>Ecdysozoa</taxon>
        <taxon>Nematoda</taxon>
        <taxon>Chromadorea</taxon>
        <taxon>Rhabditida</taxon>
        <taxon>Tylenchina</taxon>
        <taxon>Cephalobomorpha</taxon>
        <taxon>Cephaloboidea</taxon>
        <taxon>Cephalobidae</taxon>
        <taxon>Acrobeloides</taxon>
    </lineage>
</organism>
<dbReference type="FunFam" id="3.40.50.300:FF:000269">
    <property type="entry name" value="ATP-dependent RNA helicase SUPV3L1, mitochondrial"/>
    <property type="match status" value="1"/>
</dbReference>
<evidence type="ECO:0000256" key="9">
    <source>
        <dbReference type="ARBA" id="ARBA00022840"/>
    </source>
</evidence>
<accession>A0A914CDV8</accession>
<evidence type="ECO:0000256" key="12">
    <source>
        <dbReference type="ARBA" id="ARBA00047984"/>
    </source>
</evidence>
<keyword evidence="8" id="KW-0347">Helicase</keyword>
<dbReference type="SUPFAM" id="SSF52540">
    <property type="entry name" value="P-loop containing nucleoside triphosphate hydrolases"/>
    <property type="match status" value="1"/>
</dbReference>
<comment type="cofactor">
    <cofactor evidence="1">
        <name>Mn(2+)</name>
        <dbReference type="ChEBI" id="CHEBI:29035"/>
    </cofactor>
</comment>
<dbReference type="GO" id="GO:0016787">
    <property type="term" value="F:hydrolase activity"/>
    <property type="evidence" value="ECO:0007669"/>
    <property type="project" value="UniProtKB-KW"/>
</dbReference>
<dbReference type="PANTHER" id="PTHR12131">
    <property type="entry name" value="ATP-DEPENDENT RNA AND DNA HELICASE"/>
    <property type="match status" value="1"/>
</dbReference>
<sequence>MAQLCSSPTLHMKQVLKSRGALLVKYSVASSSNSKNEGVHQSCRRYSSVLPKKKILTKKERPDMNIQPMKVNSKNEETVAEKKTPTPLHRDIITSILDKFLRNLKLRQQANQEQGITEVLFLKAFLSFRAYCLELIPTSDPELVEKFRNVAMSKASEEILYENFVVHAKKVFPHLNCLGDLKIISDLTMPHNWYPVARTLKRRFIYHAGPTNSGKTWAALQAFKASKSGVYCGPLRLLANEIYRRMNTEGLPCDLVTGEERRFAIDNLHPSSHLSCTVEMLPTDMRTELAVIDEIQMLRDDQRGWAWSRALLGAAADEVHLCGEASAIPIVTRLLKEVDEEVEINRYERKTKLSISTHGLGELENVQHGDCIVCFSKRQIFMTTKELESRGKQCSVIYGDLPPGTKIRQAEKFNDPDDPTNVLVATDAIGMGLNLNIKRIIFNSLKRMGNTIPHHSAIQIAGRAGRYGTAYEEGVVLTKNEEDIQTLKELLGKQIDDIEKVGIAPTFDQIETFAFLLPKASFIDILTIFKSVCSVRDDFFLCELDQMIDLAKSISDIQLPLKIKYIFCVVPVNMDSKQGAAAFIKMAKRYSMGQQITQDWLCSVIEWSPKVAVNMDQLVNLERTYDILDAYLWLSMRFEDMFPDGSSIRTLQKQLDEIITTSISQVLSKTAIEDIKEKDNEEDTPKKTNEDKLTLRNRRIGIDRRNIGAMAGVASAQATQKI</sequence>
<dbReference type="CDD" id="cd18805">
    <property type="entry name" value="SF2_C_suv3"/>
    <property type="match status" value="1"/>
</dbReference>
<dbReference type="PANTHER" id="PTHR12131:SF1">
    <property type="entry name" value="ATP-DEPENDENT RNA HELICASE SUPV3L1, MITOCHONDRIAL-RELATED"/>
    <property type="match status" value="1"/>
</dbReference>
<dbReference type="Gene3D" id="1.20.58.1080">
    <property type="match status" value="1"/>
</dbReference>
<evidence type="ECO:0000256" key="5">
    <source>
        <dbReference type="ARBA" id="ARBA00012552"/>
    </source>
</evidence>
<evidence type="ECO:0000256" key="4">
    <source>
        <dbReference type="ARBA" id="ARBA00008708"/>
    </source>
</evidence>
<evidence type="ECO:0000256" key="13">
    <source>
        <dbReference type="ARBA" id="ARBA00069703"/>
    </source>
</evidence>
<dbReference type="GO" id="GO:0000965">
    <property type="term" value="P:mitochondrial RNA 3'-end processing"/>
    <property type="evidence" value="ECO:0007669"/>
    <property type="project" value="TreeGrafter"/>
</dbReference>
<evidence type="ECO:0000259" key="14">
    <source>
        <dbReference type="PROSITE" id="PS51192"/>
    </source>
</evidence>
<dbReference type="Pfam" id="PF18114">
    <property type="entry name" value="Suv3_N"/>
    <property type="match status" value="1"/>
</dbReference>
<dbReference type="Gene3D" id="3.40.50.300">
    <property type="entry name" value="P-loop containing nucleotide triphosphate hydrolases"/>
    <property type="match status" value="2"/>
</dbReference>
<comment type="cofactor">
    <cofactor evidence="2">
        <name>Mg(2+)</name>
        <dbReference type="ChEBI" id="CHEBI:18420"/>
    </cofactor>
</comment>
<keyword evidence="6" id="KW-0547">Nucleotide-binding</keyword>
<dbReference type="GO" id="GO:0003724">
    <property type="term" value="F:RNA helicase activity"/>
    <property type="evidence" value="ECO:0007669"/>
    <property type="project" value="UniProtKB-EC"/>
</dbReference>
<dbReference type="GO" id="GO:0005524">
    <property type="term" value="F:ATP binding"/>
    <property type="evidence" value="ECO:0007669"/>
    <property type="project" value="UniProtKB-KW"/>
</dbReference>
<protein>
    <recommendedName>
        <fullName evidence="13">ATP-dependent RNA helicase SUV3 homolog, mitochondrial</fullName>
        <ecNumber evidence="5">3.6.4.13</ecNumber>
    </recommendedName>
</protein>
<dbReference type="InterPro" id="IPR044774">
    <property type="entry name" value="Suv3_DEXQc"/>
</dbReference>
<dbReference type="AlphaFoldDB" id="A0A914CDV8"/>
<evidence type="ECO:0000256" key="6">
    <source>
        <dbReference type="ARBA" id="ARBA00022741"/>
    </source>
</evidence>
<dbReference type="InterPro" id="IPR022192">
    <property type="entry name" value="SUV3_C"/>
</dbReference>
<dbReference type="Pfam" id="PF22527">
    <property type="entry name" value="DEXQc_Suv3"/>
    <property type="match status" value="1"/>
</dbReference>
<dbReference type="FunFam" id="3.40.50.300:FF:000446">
    <property type="entry name" value="ATP-dependent RNA helicase SUPV3L1, mitochondrial"/>
    <property type="match status" value="1"/>
</dbReference>
<dbReference type="Gene3D" id="1.20.272.40">
    <property type="match status" value="1"/>
</dbReference>
<evidence type="ECO:0000256" key="2">
    <source>
        <dbReference type="ARBA" id="ARBA00001946"/>
    </source>
</evidence>
<dbReference type="PROSITE" id="PS51192">
    <property type="entry name" value="HELICASE_ATP_BIND_1"/>
    <property type="match status" value="1"/>
</dbReference>
<keyword evidence="9" id="KW-0067">ATP-binding</keyword>
<dbReference type="InterPro" id="IPR050699">
    <property type="entry name" value="RNA-DNA_Helicase"/>
</dbReference>
<keyword evidence="10" id="KW-0809">Transit peptide</keyword>
<evidence type="ECO:0000256" key="10">
    <source>
        <dbReference type="ARBA" id="ARBA00022946"/>
    </source>
</evidence>
<proteinExistence type="inferred from homology"/>
<feature type="domain" description="Helicase ATP-binding" evidence="14">
    <location>
        <begin position="196"/>
        <end position="334"/>
    </location>
</feature>
<evidence type="ECO:0000256" key="1">
    <source>
        <dbReference type="ARBA" id="ARBA00001936"/>
    </source>
</evidence>
<dbReference type="GO" id="GO:0045025">
    <property type="term" value="C:mitochondrial degradosome"/>
    <property type="evidence" value="ECO:0007669"/>
    <property type="project" value="TreeGrafter"/>
</dbReference>
<dbReference type="InterPro" id="IPR041082">
    <property type="entry name" value="Suv3_C_1"/>
</dbReference>
<dbReference type="Pfam" id="PF12513">
    <property type="entry name" value="SUV3_C"/>
    <property type="match status" value="1"/>
</dbReference>
<comment type="subcellular location">
    <subcellularLocation>
        <location evidence="3">Mitochondrion matrix</location>
    </subcellularLocation>
</comment>
<feature type="domain" description="Helicase C-terminal" evidence="15">
    <location>
        <begin position="330"/>
        <end position="511"/>
    </location>
</feature>
<dbReference type="InterPro" id="IPR027417">
    <property type="entry name" value="P-loop_NTPase"/>
</dbReference>
<comment type="similarity">
    <text evidence="4">Belongs to the helicase family.</text>
</comment>
<keyword evidence="7" id="KW-0378">Hydrolase</keyword>
<dbReference type="Pfam" id="PF00271">
    <property type="entry name" value="Helicase_C"/>
    <property type="match status" value="1"/>
</dbReference>
<keyword evidence="11" id="KW-0496">Mitochondrion</keyword>
<dbReference type="EC" id="3.6.4.13" evidence="5"/>
<evidence type="ECO:0000256" key="7">
    <source>
        <dbReference type="ARBA" id="ARBA00022801"/>
    </source>
</evidence>
<evidence type="ECO:0000256" key="8">
    <source>
        <dbReference type="ARBA" id="ARBA00022806"/>
    </source>
</evidence>
<dbReference type="Gene3D" id="1.10.1740.140">
    <property type="match status" value="1"/>
</dbReference>
<evidence type="ECO:0000256" key="11">
    <source>
        <dbReference type="ARBA" id="ARBA00023128"/>
    </source>
</evidence>
<dbReference type="SMART" id="SM00490">
    <property type="entry name" value="HELICc"/>
    <property type="match status" value="1"/>
</dbReference>
<name>A0A914CDV8_9BILA</name>
<dbReference type="FunFam" id="1.20.58.1080:FF:000001">
    <property type="entry name" value="ATP-dependent RNA helicase SUPV3L1, mitochondrial"/>
    <property type="match status" value="1"/>
</dbReference>
<dbReference type="InterPro" id="IPR041453">
    <property type="entry name" value="Suv3_N"/>
</dbReference>
<dbReference type="InterPro" id="IPR001650">
    <property type="entry name" value="Helicase_C-like"/>
</dbReference>
<evidence type="ECO:0000313" key="16">
    <source>
        <dbReference type="Proteomes" id="UP000887540"/>
    </source>
</evidence>
<dbReference type="PROSITE" id="PS51194">
    <property type="entry name" value="HELICASE_CTER"/>
    <property type="match status" value="1"/>
</dbReference>
<evidence type="ECO:0000313" key="17">
    <source>
        <dbReference type="WBParaSite" id="ACRNAN_Path_956.g3677.t1"/>
    </source>
</evidence>
<comment type="catalytic activity">
    <reaction evidence="12">
        <text>ATP + H2O = ADP + phosphate + H(+)</text>
        <dbReference type="Rhea" id="RHEA:13065"/>
        <dbReference type="ChEBI" id="CHEBI:15377"/>
        <dbReference type="ChEBI" id="CHEBI:15378"/>
        <dbReference type="ChEBI" id="CHEBI:30616"/>
        <dbReference type="ChEBI" id="CHEBI:43474"/>
        <dbReference type="ChEBI" id="CHEBI:456216"/>
        <dbReference type="EC" id="3.6.4.13"/>
    </reaction>
</comment>
<dbReference type="InterPro" id="IPR055206">
    <property type="entry name" value="DEXQc_SUV3"/>
</dbReference>
<keyword evidence="16" id="KW-1185">Reference proteome</keyword>
<dbReference type="Pfam" id="PF18147">
    <property type="entry name" value="Suv3_C_1"/>
    <property type="match status" value="1"/>
</dbReference>
<dbReference type="CDD" id="cd17913">
    <property type="entry name" value="DEXQc_Suv3"/>
    <property type="match status" value="1"/>
</dbReference>
<dbReference type="GO" id="GO:0005759">
    <property type="term" value="C:mitochondrial matrix"/>
    <property type="evidence" value="ECO:0007669"/>
    <property type="project" value="UniProtKB-SubCell"/>
</dbReference>
<dbReference type="WBParaSite" id="ACRNAN_Path_956.g3677.t1">
    <property type="protein sequence ID" value="ACRNAN_Path_956.g3677.t1"/>
    <property type="gene ID" value="ACRNAN_Path_956.g3677"/>
</dbReference>